<keyword evidence="3" id="KW-1185">Reference proteome</keyword>
<dbReference type="PANTHER" id="PTHR43682">
    <property type="entry name" value="LACTATE UTILIZATION PROTEIN C"/>
    <property type="match status" value="1"/>
</dbReference>
<dbReference type="Pfam" id="PF02589">
    <property type="entry name" value="LUD_dom"/>
    <property type="match status" value="1"/>
</dbReference>
<dbReference type="InterPro" id="IPR024185">
    <property type="entry name" value="FTHF_cligase-like_sf"/>
</dbReference>
<gene>
    <name evidence="2" type="ORF">ACFQWB_15255</name>
</gene>
<name>A0ABW2V9F9_9BACL</name>
<dbReference type="SUPFAM" id="SSF100950">
    <property type="entry name" value="NagB/RpiA/CoA transferase-like"/>
    <property type="match status" value="1"/>
</dbReference>
<feature type="domain" description="LUD" evidence="1">
    <location>
        <begin position="82"/>
        <end position="265"/>
    </location>
</feature>
<sequence length="271" mass="29229">MSGPNHNAGTSGGGRPYGREAFLRNIANRLGRREPLTEAPKRDVRGVPEFYARREFDKSERIEGFVRNWSALTGKTLVTTSAKAREEIAAFLLEAIREHGIAGVTRWEHEELAALGLDEVLAAEGIPVVPWRELSEAEAEATGLLAGLPAAGGNWASRSPLLRAAERCRLGIVWPDAAIANTGTLVLQARGGRGRSVSLLPDVLFAIFRADQLVTRMGEAFERVRQGCESPADWPSSLNLVTGPSRSADIENDLTIGIHGPGKVYAAMIAD</sequence>
<dbReference type="Gene3D" id="3.40.50.10420">
    <property type="entry name" value="NagB/RpiA/CoA transferase-like"/>
    <property type="match status" value="1"/>
</dbReference>
<dbReference type="EMBL" id="JBHTGQ010000041">
    <property type="protein sequence ID" value="MFC7751277.1"/>
    <property type="molecule type" value="Genomic_DNA"/>
</dbReference>
<comment type="caution">
    <text evidence="2">The sequence shown here is derived from an EMBL/GenBank/DDBJ whole genome shotgun (WGS) entry which is preliminary data.</text>
</comment>
<reference evidence="3" key="1">
    <citation type="journal article" date="2019" name="Int. J. Syst. Evol. Microbiol.">
        <title>The Global Catalogue of Microorganisms (GCM) 10K type strain sequencing project: providing services to taxonomists for standard genome sequencing and annotation.</title>
        <authorList>
            <consortium name="The Broad Institute Genomics Platform"/>
            <consortium name="The Broad Institute Genome Sequencing Center for Infectious Disease"/>
            <person name="Wu L."/>
            <person name="Ma J."/>
        </authorList>
    </citation>
    <scope>NUCLEOTIDE SEQUENCE [LARGE SCALE GENOMIC DNA]</scope>
    <source>
        <strain evidence="3">JCM 18657</strain>
    </source>
</reference>
<dbReference type="PANTHER" id="PTHR43682:SF1">
    <property type="entry name" value="LACTATE UTILIZATION PROTEIN C"/>
    <property type="match status" value="1"/>
</dbReference>
<evidence type="ECO:0000313" key="3">
    <source>
        <dbReference type="Proteomes" id="UP001596528"/>
    </source>
</evidence>
<dbReference type="RefSeq" id="WP_138788604.1">
    <property type="nucleotide sequence ID" value="NZ_JBHTGQ010000041.1"/>
</dbReference>
<dbReference type="InterPro" id="IPR037171">
    <property type="entry name" value="NagB/RpiA_transferase-like"/>
</dbReference>
<dbReference type="InterPro" id="IPR003741">
    <property type="entry name" value="LUD_dom"/>
</dbReference>
<dbReference type="Proteomes" id="UP001596528">
    <property type="component" value="Unassembled WGS sequence"/>
</dbReference>
<evidence type="ECO:0000313" key="2">
    <source>
        <dbReference type="EMBL" id="MFC7751277.1"/>
    </source>
</evidence>
<protein>
    <submittedName>
        <fullName evidence="2">Lactate utilization protein C</fullName>
    </submittedName>
</protein>
<accession>A0ABW2V9F9</accession>
<evidence type="ECO:0000259" key="1">
    <source>
        <dbReference type="Pfam" id="PF02589"/>
    </source>
</evidence>
<organism evidence="2 3">
    <name type="scientific">Paenibacillus thermoaerophilus</name>
    <dbReference type="NCBI Taxonomy" id="1215385"/>
    <lineage>
        <taxon>Bacteria</taxon>
        <taxon>Bacillati</taxon>
        <taxon>Bacillota</taxon>
        <taxon>Bacilli</taxon>
        <taxon>Bacillales</taxon>
        <taxon>Paenibacillaceae</taxon>
        <taxon>Paenibacillus</taxon>
    </lineage>
</organism>
<proteinExistence type="predicted"/>